<proteinExistence type="predicted"/>
<keyword evidence="1" id="KW-0614">Plasmid</keyword>
<dbReference type="AlphaFoldDB" id="D8P5Y3"/>
<name>D8P5Y3_RALSL</name>
<evidence type="ECO:0000313" key="1">
    <source>
        <dbReference type="EMBL" id="CBJ54319.1"/>
    </source>
</evidence>
<reference evidence="1" key="1">
    <citation type="journal article" date="2010" name="BMC Genomics">
        <title>Genomes of three tomato pathogens within the Ralstonia solanacearum species complex reveal significant evolutionary divergence.</title>
        <authorList>
            <person name="Remenant B."/>
            <person name="Coupat-Goutaland B."/>
            <person name="Guidot A."/>
            <person name="Cellier G."/>
            <person name="Wicker E."/>
            <person name="Allen C."/>
            <person name="Fegan M."/>
            <person name="Pruvost O."/>
            <person name="Elbaz M."/>
            <person name="Calteau A."/>
            <person name="Salvignol G."/>
            <person name="Mornico D."/>
            <person name="Mangenot S."/>
            <person name="Barbe V."/>
            <person name="Medigue C."/>
            <person name="Prior P."/>
        </authorList>
    </citation>
    <scope>NUCLEOTIDE SEQUENCE [LARGE SCALE GENOMIC DNA]</scope>
    <source>
        <strain evidence="1">CFBP2957</strain>
        <plasmid evidence="1">RCFBPv3_mp</plasmid>
    </source>
</reference>
<reference evidence="1" key="2">
    <citation type="submission" date="2010-02" db="EMBL/GenBank/DDBJ databases">
        <authorList>
            <person name="Genoscope - CEA"/>
        </authorList>
    </citation>
    <scope>NUCLEOTIDE SEQUENCE</scope>
    <source>
        <strain evidence="1">CFBP2957</strain>
        <plasmid evidence="1">RCFBPv3_mp</plasmid>
    </source>
</reference>
<dbReference type="EMBL" id="FP885907">
    <property type="protein sequence ID" value="CBJ54319.1"/>
    <property type="molecule type" value="Genomic_DNA"/>
</dbReference>
<protein>
    <submittedName>
        <fullName evidence="1">Uncharacterized protein</fullName>
    </submittedName>
</protein>
<geneLocation type="plasmid" evidence="1">
    <name>RCFBPv3_mp</name>
</geneLocation>
<dbReference type="PATRIC" id="fig|859656.5.peg.4700"/>
<gene>
    <name evidence="1" type="ORF">RCFBP_mp30233</name>
</gene>
<accession>D8P5Y3</accession>
<sequence>MRQVYVIAGVGGIEIKELERGDITVRYGYTEAMHNIMHPILQGRGRFDDRFKNWIVFSQHREEVLKALDGVAQRVD</sequence>
<organism evidence="1">
    <name type="scientific">Ralstonia solanacearum CFBP2957</name>
    <dbReference type="NCBI Taxonomy" id="859656"/>
    <lineage>
        <taxon>Bacteria</taxon>
        <taxon>Pseudomonadati</taxon>
        <taxon>Pseudomonadota</taxon>
        <taxon>Betaproteobacteria</taxon>
        <taxon>Burkholderiales</taxon>
        <taxon>Burkholderiaceae</taxon>
        <taxon>Ralstonia</taxon>
        <taxon>Ralstonia solanacearum species complex</taxon>
    </lineage>
</organism>